<organism evidence="2 3">
    <name type="scientific">Ancylobacter tetraedralis</name>
    <dbReference type="NCBI Taxonomy" id="217068"/>
    <lineage>
        <taxon>Bacteria</taxon>
        <taxon>Pseudomonadati</taxon>
        <taxon>Pseudomonadota</taxon>
        <taxon>Alphaproteobacteria</taxon>
        <taxon>Hyphomicrobiales</taxon>
        <taxon>Xanthobacteraceae</taxon>
        <taxon>Ancylobacter</taxon>
    </lineage>
</organism>
<keyword evidence="3" id="KW-1185">Reference proteome</keyword>
<accession>A0A839Z451</accession>
<proteinExistence type="predicted"/>
<dbReference type="SMART" id="SM00671">
    <property type="entry name" value="SEL1"/>
    <property type="match status" value="4"/>
</dbReference>
<gene>
    <name evidence="2" type="ORF">FHS55_000988</name>
</gene>
<dbReference type="PANTHER" id="PTHR11102">
    <property type="entry name" value="SEL-1-LIKE PROTEIN"/>
    <property type="match status" value="1"/>
</dbReference>
<name>A0A839Z451_9HYPH</name>
<dbReference type="PANTHER" id="PTHR11102:SF160">
    <property type="entry name" value="ERAD-ASSOCIATED E3 UBIQUITIN-PROTEIN LIGASE COMPONENT HRD3"/>
    <property type="match status" value="1"/>
</dbReference>
<dbReference type="EMBL" id="JACICD010000001">
    <property type="protein sequence ID" value="MBB3770402.1"/>
    <property type="molecule type" value="Genomic_DNA"/>
</dbReference>
<dbReference type="Gene3D" id="1.25.40.10">
    <property type="entry name" value="Tetratricopeptide repeat domain"/>
    <property type="match status" value="2"/>
</dbReference>
<dbReference type="Pfam" id="PF08238">
    <property type="entry name" value="Sel1"/>
    <property type="match status" value="4"/>
</dbReference>
<dbReference type="InterPro" id="IPR006597">
    <property type="entry name" value="Sel1-like"/>
</dbReference>
<dbReference type="SUPFAM" id="SSF81901">
    <property type="entry name" value="HCP-like"/>
    <property type="match status" value="1"/>
</dbReference>
<protein>
    <recommendedName>
        <fullName evidence="4">Sel1 repeat family protein</fullName>
    </recommendedName>
</protein>
<evidence type="ECO:0008006" key="4">
    <source>
        <dbReference type="Google" id="ProtNLM"/>
    </source>
</evidence>
<sequence>MRMFDRSSLLALMGALAAVALAPVAALAFDGSTDTAAAPALPKAVVPGVVAPAKARPLEEAVRFGTQALRSGDMEKGIDSLRYAADQGHAGAQWKLGRMYAEGEGVERNDIKAFEYFTQVANMHADDNPSTPQARFVADAFVALGAYYLEGIPNSKVRRDPGRARDMFAYAASYFGDPEAQYHLARLYIDGDGVSRDPRFAARWLGLAAHKGQYQAQATLGGLLFKGDEGVPRQGARGLMWLTLAREAAAGPDDKWVVDLYDDAFSTADSDERAMALVYLEQYVKTGR</sequence>
<reference evidence="2 3" key="1">
    <citation type="submission" date="2020-08" db="EMBL/GenBank/DDBJ databases">
        <title>Genomic Encyclopedia of Type Strains, Phase IV (KMG-IV): sequencing the most valuable type-strain genomes for metagenomic binning, comparative biology and taxonomic classification.</title>
        <authorList>
            <person name="Goeker M."/>
        </authorList>
    </citation>
    <scope>NUCLEOTIDE SEQUENCE [LARGE SCALE GENOMIC DNA]</scope>
    <source>
        <strain evidence="2 3">DSM 5895</strain>
    </source>
</reference>
<dbReference type="Proteomes" id="UP000533469">
    <property type="component" value="Unassembled WGS sequence"/>
</dbReference>
<feature type="signal peptide" evidence="1">
    <location>
        <begin position="1"/>
        <end position="28"/>
    </location>
</feature>
<comment type="caution">
    <text evidence="2">The sequence shown here is derived from an EMBL/GenBank/DDBJ whole genome shotgun (WGS) entry which is preliminary data.</text>
</comment>
<dbReference type="InterPro" id="IPR050767">
    <property type="entry name" value="Sel1_AlgK"/>
</dbReference>
<keyword evidence="1" id="KW-0732">Signal</keyword>
<dbReference type="AlphaFoldDB" id="A0A839Z451"/>
<feature type="chain" id="PRO_5032359122" description="Sel1 repeat family protein" evidence="1">
    <location>
        <begin position="29"/>
        <end position="288"/>
    </location>
</feature>
<evidence type="ECO:0000313" key="3">
    <source>
        <dbReference type="Proteomes" id="UP000533469"/>
    </source>
</evidence>
<evidence type="ECO:0000313" key="2">
    <source>
        <dbReference type="EMBL" id="MBB3770402.1"/>
    </source>
</evidence>
<evidence type="ECO:0000256" key="1">
    <source>
        <dbReference type="SAM" id="SignalP"/>
    </source>
</evidence>
<dbReference type="InterPro" id="IPR011990">
    <property type="entry name" value="TPR-like_helical_dom_sf"/>
</dbReference>